<organism evidence="6 7">
    <name type="scientific">Rothia kristinae</name>
    <dbReference type="NCBI Taxonomy" id="37923"/>
    <lineage>
        <taxon>Bacteria</taxon>
        <taxon>Bacillati</taxon>
        <taxon>Actinomycetota</taxon>
        <taxon>Actinomycetes</taxon>
        <taxon>Micrococcales</taxon>
        <taxon>Micrococcaceae</taxon>
        <taxon>Rothia</taxon>
    </lineage>
</organism>
<feature type="transmembrane region" description="Helical" evidence="5">
    <location>
        <begin position="138"/>
        <end position="162"/>
    </location>
</feature>
<keyword evidence="3 5" id="KW-1133">Transmembrane helix</keyword>
<dbReference type="InterPro" id="IPR002657">
    <property type="entry name" value="BilAc:Na_symport/Acr3"/>
</dbReference>
<dbReference type="EMBL" id="CP066078">
    <property type="protein sequence ID" value="QQC60090.1"/>
    <property type="molecule type" value="Genomic_DNA"/>
</dbReference>
<evidence type="ECO:0000256" key="4">
    <source>
        <dbReference type="ARBA" id="ARBA00023136"/>
    </source>
</evidence>
<evidence type="ECO:0000256" key="1">
    <source>
        <dbReference type="ARBA" id="ARBA00004141"/>
    </source>
</evidence>
<feature type="transmembrane region" description="Helical" evidence="5">
    <location>
        <begin position="109"/>
        <end position="131"/>
    </location>
</feature>
<evidence type="ECO:0000313" key="6">
    <source>
        <dbReference type="EMBL" id="QQC60090.1"/>
    </source>
</evidence>
<evidence type="ECO:0000256" key="2">
    <source>
        <dbReference type="ARBA" id="ARBA00022692"/>
    </source>
</evidence>
<accession>A0A7T4T4X4</accession>
<feature type="transmembrane region" description="Helical" evidence="5">
    <location>
        <begin position="81"/>
        <end position="103"/>
    </location>
</feature>
<keyword evidence="4 5" id="KW-0472">Membrane</keyword>
<dbReference type="PANTHER" id="PTHR10361">
    <property type="entry name" value="SODIUM-BILE ACID COTRANSPORTER"/>
    <property type="match status" value="1"/>
</dbReference>
<comment type="subcellular location">
    <subcellularLocation>
        <location evidence="1">Membrane</location>
        <topology evidence="1">Multi-pass membrane protein</topology>
    </subcellularLocation>
</comment>
<dbReference type="InterPro" id="IPR038770">
    <property type="entry name" value="Na+/solute_symporter_sf"/>
</dbReference>
<dbReference type="Pfam" id="PF01758">
    <property type="entry name" value="SBF"/>
    <property type="match status" value="1"/>
</dbReference>
<sequence>MAPAASEPATGSAAEECSARRAVTVFPLLILGAGVLGFLARGAFAAWSPAISPLLGVIMFGMGLTLTWPDFALIARRPIPVLIGVIAQFLIMPLLGAGIAAALQLPPALAAGVILVGCCPGGTASNVVSYLARGDVALSVAMTSVSTLIAPFLTPLLCLWLAGEYMSVNGTAMMVSILQVVLVPVLAGLLVRWLLPRLVLAVTPALPWVSVAAISVIVAIVVAGSAGAIVSAGALVLLAVVLHNGLGYLLGYGAAALFRMPVPSRRTTAIEVGMQNSGLATSLAKTYLTPEAALPGAVFSVWHNVSGALLAVILRRRAGD</sequence>
<feature type="transmembrane region" description="Helical" evidence="5">
    <location>
        <begin position="50"/>
        <end position="69"/>
    </location>
</feature>
<proteinExistence type="predicted"/>
<feature type="transmembrane region" description="Helical" evidence="5">
    <location>
        <begin position="22"/>
        <end position="44"/>
    </location>
</feature>
<reference evidence="6 7" key="1">
    <citation type="submission" date="2020-12" db="EMBL/GenBank/DDBJ databases">
        <title>FDA dAtabase for Regulatory Grade micrObial Sequences (FDA-ARGOS): Supporting development and validation of Infectious Disease Dx tests.</title>
        <authorList>
            <person name="Sproer C."/>
            <person name="Gronow S."/>
            <person name="Severitt S."/>
            <person name="Schroder I."/>
            <person name="Tallon L."/>
            <person name="Sadzewicz L."/>
            <person name="Zhao X."/>
            <person name="Boylan J."/>
            <person name="Ott S."/>
            <person name="Bowen H."/>
            <person name="Vavikolanu K."/>
            <person name="Mehta A."/>
            <person name="Aluvathingal J."/>
            <person name="Nadendla S."/>
            <person name="Lowell S."/>
            <person name="Myers T."/>
            <person name="Yan Y."/>
            <person name="Sichtig H."/>
        </authorList>
    </citation>
    <scope>NUCLEOTIDE SEQUENCE [LARGE SCALE GENOMIC DNA]</scope>
    <source>
        <strain evidence="6 7">FDAARGOS_1001</strain>
    </source>
</reference>
<dbReference type="InterPro" id="IPR004710">
    <property type="entry name" value="Bilac:Na_transpt"/>
</dbReference>
<dbReference type="AlphaFoldDB" id="A0A7T4T4X4"/>
<feature type="transmembrane region" description="Helical" evidence="5">
    <location>
        <begin position="207"/>
        <end position="229"/>
    </location>
</feature>
<evidence type="ECO:0000256" key="3">
    <source>
        <dbReference type="ARBA" id="ARBA00022989"/>
    </source>
</evidence>
<evidence type="ECO:0000313" key="7">
    <source>
        <dbReference type="Proteomes" id="UP000595221"/>
    </source>
</evidence>
<gene>
    <name evidence="6" type="ORF">I6H58_03880</name>
</gene>
<dbReference type="RefSeq" id="WP_198490881.1">
    <property type="nucleotide sequence ID" value="NZ_CP066078.1"/>
</dbReference>
<dbReference type="Gene3D" id="1.20.1530.20">
    <property type="match status" value="1"/>
</dbReference>
<feature type="transmembrane region" description="Helical" evidence="5">
    <location>
        <begin position="174"/>
        <end position="195"/>
    </location>
</feature>
<dbReference type="Proteomes" id="UP000595221">
    <property type="component" value="Chromosome"/>
</dbReference>
<name>A0A7T4T4X4_9MICC</name>
<evidence type="ECO:0000256" key="5">
    <source>
        <dbReference type="SAM" id="Phobius"/>
    </source>
</evidence>
<dbReference type="PANTHER" id="PTHR10361:SF28">
    <property type="entry name" value="P3 PROTEIN-RELATED"/>
    <property type="match status" value="1"/>
</dbReference>
<keyword evidence="2 5" id="KW-0812">Transmembrane</keyword>
<feature type="transmembrane region" description="Helical" evidence="5">
    <location>
        <begin position="235"/>
        <end position="258"/>
    </location>
</feature>
<dbReference type="GO" id="GO:0016020">
    <property type="term" value="C:membrane"/>
    <property type="evidence" value="ECO:0007669"/>
    <property type="project" value="UniProtKB-SubCell"/>
</dbReference>
<protein>
    <submittedName>
        <fullName evidence="6">Bile acid:sodium symporter family protein</fullName>
    </submittedName>
</protein>